<feature type="region of interest" description="Disordered" evidence="1">
    <location>
        <begin position="1"/>
        <end position="20"/>
    </location>
</feature>
<proteinExistence type="predicted"/>
<name>A0A8J7GQ43_9ACTN</name>
<organism evidence="2 3">
    <name type="scientific">Longispora fulva</name>
    <dbReference type="NCBI Taxonomy" id="619741"/>
    <lineage>
        <taxon>Bacteria</taxon>
        <taxon>Bacillati</taxon>
        <taxon>Actinomycetota</taxon>
        <taxon>Actinomycetes</taxon>
        <taxon>Micromonosporales</taxon>
        <taxon>Micromonosporaceae</taxon>
        <taxon>Longispora</taxon>
    </lineage>
</organism>
<dbReference type="Proteomes" id="UP000622552">
    <property type="component" value="Unassembled WGS sequence"/>
</dbReference>
<feature type="compositionally biased region" description="Basic and acidic residues" evidence="1">
    <location>
        <begin position="8"/>
        <end position="18"/>
    </location>
</feature>
<dbReference type="GO" id="GO:0005840">
    <property type="term" value="C:ribosome"/>
    <property type="evidence" value="ECO:0007669"/>
    <property type="project" value="UniProtKB-KW"/>
</dbReference>
<keyword evidence="3" id="KW-1185">Reference proteome</keyword>
<reference evidence="2" key="1">
    <citation type="submission" date="2020-11" db="EMBL/GenBank/DDBJ databases">
        <title>Sequencing the genomes of 1000 actinobacteria strains.</title>
        <authorList>
            <person name="Klenk H.-P."/>
        </authorList>
    </citation>
    <scope>NUCLEOTIDE SEQUENCE</scope>
    <source>
        <strain evidence="2">DSM 45356</strain>
    </source>
</reference>
<keyword evidence="2" id="KW-0687">Ribonucleoprotein</keyword>
<evidence type="ECO:0000313" key="2">
    <source>
        <dbReference type="EMBL" id="MBG6135973.1"/>
    </source>
</evidence>
<protein>
    <submittedName>
        <fullName evidence="2">Ribosomal protein S27AE</fullName>
    </submittedName>
</protein>
<gene>
    <name evidence="2" type="ORF">IW245_002167</name>
</gene>
<evidence type="ECO:0000313" key="3">
    <source>
        <dbReference type="Proteomes" id="UP000622552"/>
    </source>
</evidence>
<dbReference type="EMBL" id="JADOUF010000001">
    <property type="protein sequence ID" value="MBG6135973.1"/>
    <property type="molecule type" value="Genomic_DNA"/>
</dbReference>
<accession>A0A8J7GQ43</accession>
<evidence type="ECO:0000256" key="1">
    <source>
        <dbReference type="SAM" id="MobiDB-lite"/>
    </source>
</evidence>
<keyword evidence="2" id="KW-0689">Ribosomal protein</keyword>
<sequence>MTFPQLHHTRDLGTHDRTGPVTCGYPAIRPPNNAEWASVRAVGAGGSARTDPFQRHQMPLASEGKEGEPVARWRNLCPRCATPLHRHGECRACEIAADPAFVAFARAQARVAAGAPRPGDPVVITDYLVAVKRAEGLAASLTTGCSRCGRPLWDARHSVGGSHDYQRPSERTRTQRAWAHQCSREGRLHIVAGVLYLRAATRKSRAR</sequence>
<dbReference type="RefSeq" id="WP_386778887.1">
    <property type="nucleotide sequence ID" value="NZ_JBHTLE010000007.1"/>
</dbReference>
<dbReference type="AlphaFoldDB" id="A0A8J7GQ43"/>
<comment type="caution">
    <text evidence="2">The sequence shown here is derived from an EMBL/GenBank/DDBJ whole genome shotgun (WGS) entry which is preliminary data.</text>
</comment>